<accession>A0ABU6MJX5</accession>
<feature type="transmembrane region" description="Helical" evidence="7">
    <location>
        <begin position="75"/>
        <end position="95"/>
    </location>
</feature>
<dbReference type="InterPro" id="IPR011701">
    <property type="entry name" value="MFS"/>
</dbReference>
<reference evidence="8 9" key="1">
    <citation type="submission" date="2023-03" db="EMBL/GenBank/DDBJ databases">
        <title>Bacillus Genome Sequencing.</title>
        <authorList>
            <person name="Dunlap C."/>
        </authorList>
    </citation>
    <scope>NUCLEOTIDE SEQUENCE [LARGE SCALE GENOMIC DNA]</scope>
    <source>
        <strain evidence="8 9">B-23453</strain>
    </source>
</reference>
<dbReference type="SUPFAM" id="SSF103473">
    <property type="entry name" value="MFS general substrate transporter"/>
    <property type="match status" value="1"/>
</dbReference>
<keyword evidence="9" id="KW-1185">Reference proteome</keyword>
<evidence type="ECO:0000256" key="3">
    <source>
        <dbReference type="ARBA" id="ARBA00022475"/>
    </source>
</evidence>
<evidence type="ECO:0000256" key="6">
    <source>
        <dbReference type="ARBA" id="ARBA00023136"/>
    </source>
</evidence>
<feature type="transmembrane region" description="Helical" evidence="7">
    <location>
        <begin position="342"/>
        <end position="365"/>
    </location>
</feature>
<feature type="transmembrane region" description="Helical" evidence="7">
    <location>
        <begin position="101"/>
        <end position="120"/>
    </location>
</feature>
<dbReference type="InterPro" id="IPR036259">
    <property type="entry name" value="MFS_trans_sf"/>
</dbReference>
<evidence type="ECO:0000256" key="2">
    <source>
        <dbReference type="ARBA" id="ARBA00022448"/>
    </source>
</evidence>
<name>A0ABU6MJX5_9BACI</name>
<feature type="transmembrane region" description="Helical" evidence="7">
    <location>
        <begin position="248"/>
        <end position="269"/>
    </location>
</feature>
<feature type="transmembrane region" description="Helical" evidence="7">
    <location>
        <begin position="44"/>
        <end position="68"/>
    </location>
</feature>
<dbReference type="PANTHER" id="PTHR43266">
    <property type="entry name" value="MACROLIDE-EFFLUX PROTEIN"/>
    <property type="match status" value="1"/>
</dbReference>
<feature type="transmembrane region" description="Helical" evidence="7">
    <location>
        <begin position="169"/>
        <end position="188"/>
    </location>
</feature>
<feature type="transmembrane region" description="Helical" evidence="7">
    <location>
        <begin position="306"/>
        <end position="330"/>
    </location>
</feature>
<evidence type="ECO:0000256" key="1">
    <source>
        <dbReference type="ARBA" id="ARBA00004651"/>
    </source>
</evidence>
<evidence type="ECO:0000256" key="5">
    <source>
        <dbReference type="ARBA" id="ARBA00022989"/>
    </source>
</evidence>
<organism evidence="8 9">
    <name type="scientific">Heyndrickxia acidicola</name>
    <dbReference type="NCBI Taxonomy" id="209389"/>
    <lineage>
        <taxon>Bacteria</taxon>
        <taxon>Bacillati</taxon>
        <taxon>Bacillota</taxon>
        <taxon>Bacilli</taxon>
        <taxon>Bacillales</taxon>
        <taxon>Bacillaceae</taxon>
        <taxon>Heyndrickxia</taxon>
    </lineage>
</organism>
<feature type="transmembrane region" description="Helical" evidence="7">
    <location>
        <begin position="371"/>
        <end position="394"/>
    </location>
</feature>
<dbReference type="Pfam" id="PF07690">
    <property type="entry name" value="MFS_1"/>
    <property type="match status" value="1"/>
</dbReference>
<gene>
    <name evidence="8" type="ORF">P4T90_16675</name>
</gene>
<dbReference type="CDD" id="cd06173">
    <property type="entry name" value="MFS_MefA_like"/>
    <property type="match status" value="1"/>
</dbReference>
<keyword evidence="2" id="KW-0813">Transport</keyword>
<dbReference type="RefSeq" id="WP_066268310.1">
    <property type="nucleotide sequence ID" value="NZ_JARMAB010000025.1"/>
</dbReference>
<evidence type="ECO:0000313" key="9">
    <source>
        <dbReference type="Proteomes" id="UP001341444"/>
    </source>
</evidence>
<protein>
    <submittedName>
        <fullName evidence="8">MFS transporter</fullName>
    </submittedName>
</protein>
<feature type="transmembrane region" description="Helical" evidence="7">
    <location>
        <begin position="213"/>
        <end position="236"/>
    </location>
</feature>
<keyword evidence="6 7" id="KW-0472">Membrane</keyword>
<evidence type="ECO:0000256" key="7">
    <source>
        <dbReference type="SAM" id="Phobius"/>
    </source>
</evidence>
<comment type="caution">
    <text evidence="8">The sequence shown here is derived from an EMBL/GenBank/DDBJ whole genome shotgun (WGS) entry which is preliminary data.</text>
</comment>
<dbReference type="Gene3D" id="1.20.1250.20">
    <property type="entry name" value="MFS general substrate transporter like domains"/>
    <property type="match status" value="1"/>
</dbReference>
<evidence type="ECO:0000313" key="8">
    <source>
        <dbReference type="EMBL" id="MED1204682.1"/>
    </source>
</evidence>
<sequence length="402" mass="43273">MFSILKEEKCYRKLFAAGIINGIGDRFSQVAMLGLQLQLTGSGFAVGLTMCLRLVPFLFFGTLGGILADRLPRKTILVVTDLVRILFALSFLFVHNKENVWIIYVSSFVLAIGEAIYAPARKSSIPQLVKEINLVQVNSMEQVLTGAVLIGGAFSGGIAAYFFGPQIPFLLNALSFLLAAGILSTIPFPEKQQFEQTKTETKQSPAFWTVKKVLFSSFALQILFLAEMVLPFISGFDNVLISVYAVKVYALGDLGVGLFYGALGIGLMLSSLAANRLKGNLLAPGTVFMILEGLSIVILSQVKHPALAVLFFICNAWMGGIGGTCFDSVLMKETPKEHQGVIFGLLATIGNTIIGIAMLAAGAALDFVPPRVMGLSAGLALMVVGLCFMGLIFVKKTHRQRA</sequence>
<dbReference type="EMBL" id="JARMAB010000025">
    <property type="protein sequence ID" value="MED1204682.1"/>
    <property type="molecule type" value="Genomic_DNA"/>
</dbReference>
<keyword evidence="4 7" id="KW-0812">Transmembrane</keyword>
<dbReference type="PANTHER" id="PTHR43266:SF2">
    <property type="entry name" value="MAJOR FACILITATOR SUPERFAMILY (MFS) PROFILE DOMAIN-CONTAINING PROTEIN"/>
    <property type="match status" value="1"/>
</dbReference>
<keyword evidence="3" id="KW-1003">Cell membrane</keyword>
<feature type="transmembrane region" description="Helical" evidence="7">
    <location>
        <begin position="143"/>
        <end position="163"/>
    </location>
</feature>
<evidence type="ECO:0000256" key="4">
    <source>
        <dbReference type="ARBA" id="ARBA00022692"/>
    </source>
</evidence>
<proteinExistence type="predicted"/>
<feature type="transmembrane region" description="Helical" evidence="7">
    <location>
        <begin position="281"/>
        <end position="300"/>
    </location>
</feature>
<comment type="subcellular location">
    <subcellularLocation>
        <location evidence="1">Cell membrane</location>
        <topology evidence="1">Multi-pass membrane protein</topology>
    </subcellularLocation>
</comment>
<keyword evidence="5 7" id="KW-1133">Transmembrane helix</keyword>
<dbReference type="Proteomes" id="UP001341444">
    <property type="component" value="Unassembled WGS sequence"/>
</dbReference>